<dbReference type="AlphaFoldDB" id="A0AAW1NMW5"/>
<proteinExistence type="predicted"/>
<accession>A0AAW1NMW5</accession>
<evidence type="ECO:0000313" key="1">
    <source>
        <dbReference type="EMBL" id="KAK9790546.1"/>
    </source>
</evidence>
<organism evidence="1 2">
    <name type="scientific">Symbiochloris irregularis</name>
    <dbReference type="NCBI Taxonomy" id="706552"/>
    <lineage>
        <taxon>Eukaryota</taxon>
        <taxon>Viridiplantae</taxon>
        <taxon>Chlorophyta</taxon>
        <taxon>core chlorophytes</taxon>
        <taxon>Trebouxiophyceae</taxon>
        <taxon>Trebouxiales</taxon>
        <taxon>Trebouxiaceae</taxon>
        <taxon>Symbiochloris</taxon>
    </lineage>
</organism>
<sequence length="139" mass="15360">MVKTRRQRKGAKGAIAAVGSITGFQDLPLELQETIVIQLEDNEDVAAVRLLCKSTAMAGRAAVRRILKECLAQRHLERFLPRFSNLRELQLSSILTERHTKALSQLTGLALLGTHHQDCSVLASLTNLAELRRHQGAKA</sequence>
<protein>
    <recommendedName>
        <fullName evidence="3">F-box domain-containing protein</fullName>
    </recommendedName>
</protein>
<keyword evidence="2" id="KW-1185">Reference proteome</keyword>
<comment type="caution">
    <text evidence="1">The sequence shown here is derived from an EMBL/GenBank/DDBJ whole genome shotgun (WGS) entry which is preliminary data.</text>
</comment>
<evidence type="ECO:0008006" key="3">
    <source>
        <dbReference type="Google" id="ProtNLM"/>
    </source>
</evidence>
<reference evidence="1 2" key="1">
    <citation type="journal article" date="2024" name="Nat. Commun.">
        <title>Phylogenomics reveals the evolutionary origins of lichenization in chlorophyte algae.</title>
        <authorList>
            <person name="Puginier C."/>
            <person name="Libourel C."/>
            <person name="Otte J."/>
            <person name="Skaloud P."/>
            <person name="Haon M."/>
            <person name="Grisel S."/>
            <person name="Petersen M."/>
            <person name="Berrin J.G."/>
            <person name="Delaux P.M."/>
            <person name="Dal Grande F."/>
            <person name="Keller J."/>
        </authorList>
    </citation>
    <scope>NUCLEOTIDE SEQUENCE [LARGE SCALE GENOMIC DNA]</scope>
    <source>
        <strain evidence="1 2">SAG 2036</strain>
    </source>
</reference>
<dbReference type="EMBL" id="JALJOQ010000191">
    <property type="protein sequence ID" value="KAK9790546.1"/>
    <property type="molecule type" value="Genomic_DNA"/>
</dbReference>
<gene>
    <name evidence="1" type="ORF">WJX73_009220</name>
</gene>
<evidence type="ECO:0000313" key="2">
    <source>
        <dbReference type="Proteomes" id="UP001465755"/>
    </source>
</evidence>
<dbReference type="Proteomes" id="UP001465755">
    <property type="component" value="Unassembled WGS sequence"/>
</dbReference>
<name>A0AAW1NMW5_9CHLO</name>